<keyword evidence="2" id="KW-1133">Transmembrane helix</keyword>
<protein>
    <submittedName>
        <fullName evidence="4">F-box only protein</fullName>
    </submittedName>
</protein>
<feature type="transmembrane region" description="Helical" evidence="2">
    <location>
        <begin position="399"/>
        <end position="418"/>
    </location>
</feature>
<dbReference type="InterPro" id="IPR001810">
    <property type="entry name" value="F-box_dom"/>
</dbReference>
<evidence type="ECO:0000313" key="4">
    <source>
        <dbReference type="EMBL" id="KAJ6241398.1"/>
    </source>
</evidence>
<dbReference type="Gene3D" id="1.20.1280.50">
    <property type="match status" value="1"/>
</dbReference>
<feature type="compositionally biased region" description="Basic and acidic residues" evidence="1">
    <location>
        <begin position="185"/>
        <end position="211"/>
    </location>
</feature>
<dbReference type="SUPFAM" id="SSF81383">
    <property type="entry name" value="F-box domain"/>
    <property type="match status" value="1"/>
</dbReference>
<name>A0ABQ8YAL5_9EUKA</name>
<keyword evidence="2" id="KW-0472">Membrane</keyword>
<reference evidence="4" key="1">
    <citation type="submission" date="2022-08" db="EMBL/GenBank/DDBJ databases">
        <title>Novel sulfate-reducing endosymbionts in the free-living metamonad Anaeramoeba.</title>
        <authorList>
            <person name="Jerlstrom-Hultqvist J."/>
            <person name="Cepicka I."/>
            <person name="Gallot-Lavallee L."/>
            <person name="Salas-Leiva D."/>
            <person name="Curtis B.A."/>
            <person name="Zahonova K."/>
            <person name="Pipaliya S."/>
            <person name="Dacks J."/>
            <person name="Roger A.J."/>
        </authorList>
    </citation>
    <scope>NUCLEOTIDE SEQUENCE</scope>
    <source>
        <strain evidence="4">Schooner1</strain>
    </source>
</reference>
<feature type="region of interest" description="Disordered" evidence="1">
    <location>
        <begin position="185"/>
        <end position="222"/>
    </location>
</feature>
<organism evidence="4 5">
    <name type="scientific">Anaeramoeba flamelloides</name>
    <dbReference type="NCBI Taxonomy" id="1746091"/>
    <lineage>
        <taxon>Eukaryota</taxon>
        <taxon>Metamonada</taxon>
        <taxon>Anaeramoebidae</taxon>
        <taxon>Anaeramoeba</taxon>
    </lineage>
</organism>
<evidence type="ECO:0000259" key="3">
    <source>
        <dbReference type="PROSITE" id="PS50181"/>
    </source>
</evidence>
<feature type="transmembrane region" description="Helical" evidence="2">
    <location>
        <begin position="314"/>
        <end position="336"/>
    </location>
</feature>
<keyword evidence="5" id="KW-1185">Reference proteome</keyword>
<keyword evidence="2" id="KW-0812">Transmembrane</keyword>
<dbReference type="EMBL" id="JAOAOG010000193">
    <property type="protein sequence ID" value="KAJ6241398.1"/>
    <property type="molecule type" value="Genomic_DNA"/>
</dbReference>
<feature type="transmembrane region" description="Helical" evidence="2">
    <location>
        <begin position="343"/>
        <end position="362"/>
    </location>
</feature>
<proteinExistence type="predicted"/>
<evidence type="ECO:0000313" key="5">
    <source>
        <dbReference type="Proteomes" id="UP001150062"/>
    </source>
</evidence>
<gene>
    <name evidence="4" type="ORF">M0813_23185</name>
</gene>
<feature type="transmembrane region" description="Helical" evidence="2">
    <location>
        <begin position="430"/>
        <end position="448"/>
    </location>
</feature>
<evidence type="ECO:0000256" key="2">
    <source>
        <dbReference type="SAM" id="Phobius"/>
    </source>
</evidence>
<dbReference type="Proteomes" id="UP001150062">
    <property type="component" value="Unassembled WGS sequence"/>
</dbReference>
<dbReference type="SMART" id="SM00256">
    <property type="entry name" value="FBOX"/>
    <property type="match status" value="1"/>
</dbReference>
<sequence>MTLAKRTRKRDRYFLSYYEIAKEKINYCYQGLYPLIYYQEKTLNQLYYGTGFLKATKKQLKVSTKRHDLKIIDLPDDLLLMILKYLPIMKLGKIMLTCKDFYDLSQNYDLWIQLCYCNDHFFIWNKLSVNELFPFSITGNLDDVGYRLTGKRTASFDNDYGTNPRSSRRIRHDYIRKTLIKYKTTKEKENENENENEKENEKEKETKKESKPIITPQHKPNLDTKKDLVCKTILIEKVSELMEQKKISDTRKKIDNKKTYELDRKCSYLEHGEKWLIRIFYFFLFSVVFSTILLPFHLYGFFSPNIPQLILAPFGFTILFTILFYIIHTIIFLPYFNISSFGFLIFFLVCCLIIVPIIYFALTNLSIALFPFWVYYITKLVFNFLPNQYSNIGPASTRYGKFEWFLLTFIIWGLIILMKLKNPSWLNYQFSYRFAFTPIVCMIVPFIFKKIEAYKKINNLPSLKEKFRNIIIIELSFISGALLITEYLHSKSIPLILILHPLYIWDFFLIRAVIKNPLKSNRF</sequence>
<feature type="transmembrane region" description="Helical" evidence="2">
    <location>
        <begin position="469"/>
        <end position="489"/>
    </location>
</feature>
<accession>A0ABQ8YAL5</accession>
<feature type="transmembrane region" description="Helical" evidence="2">
    <location>
        <begin position="495"/>
        <end position="514"/>
    </location>
</feature>
<dbReference type="PROSITE" id="PS50181">
    <property type="entry name" value="FBOX"/>
    <property type="match status" value="1"/>
</dbReference>
<feature type="transmembrane region" description="Helical" evidence="2">
    <location>
        <begin position="368"/>
        <end position="387"/>
    </location>
</feature>
<dbReference type="InterPro" id="IPR036047">
    <property type="entry name" value="F-box-like_dom_sf"/>
</dbReference>
<comment type="caution">
    <text evidence="4">The sequence shown here is derived from an EMBL/GenBank/DDBJ whole genome shotgun (WGS) entry which is preliminary data.</text>
</comment>
<feature type="transmembrane region" description="Helical" evidence="2">
    <location>
        <begin position="279"/>
        <end position="302"/>
    </location>
</feature>
<dbReference type="Pfam" id="PF12937">
    <property type="entry name" value="F-box-like"/>
    <property type="match status" value="1"/>
</dbReference>
<feature type="domain" description="F-box" evidence="3">
    <location>
        <begin position="68"/>
        <end position="114"/>
    </location>
</feature>
<evidence type="ECO:0000256" key="1">
    <source>
        <dbReference type="SAM" id="MobiDB-lite"/>
    </source>
</evidence>